<feature type="domain" description="Ribosomal protein eL8/eL30/eS12/Gadd45" evidence="1">
    <location>
        <begin position="9"/>
        <end position="89"/>
    </location>
</feature>
<protein>
    <submittedName>
        <fullName evidence="2">50S ribosomal protein L7/L12</fullName>
    </submittedName>
</protein>
<dbReference type="Proteomes" id="UP001208567">
    <property type="component" value="Unassembled WGS sequence"/>
</dbReference>
<name>A0ABQ5NBX4_9CLOT</name>
<keyword evidence="3" id="KW-1185">Reference proteome</keyword>
<keyword evidence="2" id="KW-0687">Ribonucleoprotein</keyword>
<accession>A0ABQ5NBX4</accession>
<keyword evidence="2" id="KW-0689">Ribosomal protein</keyword>
<dbReference type="GO" id="GO:0005840">
    <property type="term" value="C:ribosome"/>
    <property type="evidence" value="ECO:0007669"/>
    <property type="project" value="UniProtKB-KW"/>
</dbReference>
<evidence type="ECO:0000259" key="1">
    <source>
        <dbReference type="Pfam" id="PF01248"/>
    </source>
</evidence>
<proteinExistence type="predicted"/>
<comment type="caution">
    <text evidence="2">The sequence shown here is derived from an EMBL/GenBank/DDBJ whole genome shotgun (WGS) entry which is preliminary data.</text>
</comment>
<evidence type="ECO:0000313" key="2">
    <source>
        <dbReference type="EMBL" id="GLC32705.1"/>
    </source>
</evidence>
<dbReference type="NCBIfam" id="NF004078">
    <property type="entry name" value="PRK05583.1"/>
    <property type="match status" value="1"/>
</dbReference>
<dbReference type="InterPro" id="IPR004038">
    <property type="entry name" value="Ribosomal_eL8/eL30/eS12/Gad45"/>
</dbReference>
<reference evidence="2 3" key="1">
    <citation type="journal article" date="2024" name="Int. J. Syst. Evol. Microbiol.">
        <title>Clostridium omnivorum sp. nov., isolated from anoxic soil under the treatment of reductive soil disinfestation.</title>
        <authorList>
            <person name="Ueki A."/>
            <person name="Tonouchi A."/>
            <person name="Kaku N."/>
            <person name="Honma S."/>
            <person name="Ueki K."/>
        </authorList>
    </citation>
    <scope>NUCLEOTIDE SEQUENCE [LARGE SCALE GENOMIC DNA]</scope>
    <source>
        <strain evidence="2 3">E14</strain>
    </source>
</reference>
<dbReference type="RefSeq" id="WP_264852016.1">
    <property type="nucleotide sequence ID" value="NZ_BRXR01000001.1"/>
</dbReference>
<dbReference type="Gene3D" id="3.30.1330.30">
    <property type="match status" value="1"/>
</dbReference>
<sequence>MNNKFLQFIGLCKKAGKLIEGYNKCEEYITKDKVKLIIISEDCSNNTRDKFIGYCNKKNIPFINGPTKEELGNTVGRVEINILGVIDKNMSERLLILWNENSNK</sequence>
<dbReference type="SUPFAM" id="SSF55315">
    <property type="entry name" value="L30e-like"/>
    <property type="match status" value="1"/>
</dbReference>
<dbReference type="Pfam" id="PF01248">
    <property type="entry name" value="Ribosomal_L7Ae"/>
    <property type="match status" value="1"/>
</dbReference>
<evidence type="ECO:0000313" key="3">
    <source>
        <dbReference type="Proteomes" id="UP001208567"/>
    </source>
</evidence>
<organism evidence="2 3">
    <name type="scientific">Clostridium omnivorum</name>
    <dbReference type="NCBI Taxonomy" id="1604902"/>
    <lineage>
        <taxon>Bacteria</taxon>
        <taxon>Bacillati</taxon>
        <taxon>Bacillota</taxon>
        <taxon>Clostridia</taxon>
        <taxon>Eubacteriales</taxon>
        <taxon>Clostridiaceae</taxon>
        <taxon>Clostridium</taxon>
    </lineage>
</organism>
<dbReference type="EMBL" id="BRXR01000001">
    <property type="protein sequence ID" value="GLC32705.1"/>
    <property type="molecule type" value="Genomic_DNA"/>
</dbReference>
<dbReference type="InterPro" id="IPR029064">
    <property type="entry name" value="Ribosomal_eL30-like_sf"/>
</dbReference>
<gene>
    <name evidence="2" type="ORF">bsdE14_41150</name>
</gene>